<accession>A0A0E9QYT9</accession>
<reference evidence="1" key="1">
    <citation type="submission" date="2014-11" db="EMBL/GenBank/DDBJ databases">
        <authorList>
            <person name="Amaro Gonzalez C."/>
        </authorList>
    </citation>
    <scope>NUCLEOTIDE SEQUENCE</scope>
</reference>
<name>A0A0E9QYT9_ANGAN</name>
<evidence type="ECO:0000313" key="1">
    <source>
        <dbReference type="EMBL" id="JAH22116.1"/>
    </source>
</evidence>
<dbReference type="EMBL" id="GBXM01086461">
    <property type="protein sequence ID" value="JAH22116.1"/>
    <property type="molecule type" value="Transcribed_RNA"/>
</dbReference>
<reference evidence="1" key="2">
    <citation type="journal article" date="2015" name="Fish Shellfish Immunol.">
        <title>Early steps in the European eel (Anguilla anguilla)-Vibrio vulnificus interaction in the gills: Role of the RtxA13 toxin.</title>
        <authorList>
            <person name="Callol A."/>
            <person name="Pajuelo D."/>
            <person name="Ebbesson L."/>
            <person name="Teles M."/>
            <person name="MacKenzie S."/>
            <person name="Amaro C."/>
        </authorList>
    </citation>
    <scope>NUCLEOTIDE SEQUENCE</scope>
</reference>
<protein>
    <submittedName>
        <fullName evidence="1">Uncharacterized protein</fullName>
    </submittedName>
</protein>
<sequence length="42" mass="4435">MSTAASHACSSPFTPHHHSFTAPHCTLGAWAPGSMKSKTQHC</sequence>
<proteinExistence type="predicted"/>
<dbReference type="AlphaFoldDB" id="A0A0E9QYT9"/>
<organism evidence="1">
    <name type="scientific">Anguilla anguilla</name>
    <name type="common">European freshwater eel</name>
    <name type="synonym">Muraena anguilla</name>
    <dbReference type="NCBI Taxonomy" id="7936"/>
    <lineage>
        <taxon>Eukaryota</taxon>
        <taxon>Metazoa</taxon>
        <taxon>Chordata</taxon>
        <taxon>Craniata</taxon>
        <taxon>Vertebrata</taxon>
        <taxon>Euteleostomi</taxon>
        <taxon>Actinopterygii</taxon>
        <taxon>Neopterygii</taxon>
        <taxon>Teleostei</taxon>
        <taxon>Anguilliformes</taxon>
        <taxon>Anguillidae</taxon>
        <taxon>Anguilla</taxon>
    </lineage>
</organism>